<organism evidence="2 3">
    <name type="scientific">Streblomastix strix</name>
    <dbReference type="NCBI Taxonomy" id="222440"/>
    <lineage>
        <taxon>Eukaryota</taxon>
        <taxon>Metamonada</taxon>
        <taxon>Preaxostyla</taxon>
        <taxon>Oxymonadida</taxon>
        <taxon>Streblomastigidae</taxon>
        <taxon>Streblomastix</taxon>
    </lineage>
</organism>
<sequence>MFGAQVIASSDKANKEAIGIMNLLFRIQQLGKVGVKTKRFRQQTPSTIWKQIMRPILNQNENQAFEQNQEIQIRRTHNDMPLTNSGPRDQPPPGHGLYAQRNAAIPQSTIFPPTLNAEQEIPGIPNVLTKEIIKDLMHKWMLKGFDQITVGKNEEGQYQPGFGPGVRYATDWRKSKQQDQTFSMDDVKAFWREHNFDSRVACVRKKYDSEDESETLQPTKTTRQEFRNRFGRYRNRSLSPHSKRSSYDSPV</sequence>
<name>A0A5J4TGG7_9EUKA</name>
<comment type="caution">
    <text evidence="2">The sequence shown here is derived from an EMBL/GenBank/DDBJ whole genome shotgun (WGS) entry which is preliminary data.</text>
</comment>
<reference evidence="2 3" key="1">
    <citation type="submission" date="2019-03" db="EMBL/GenBank/DDBJ databases">
        <title>Single cell metagenomics reveals metabolic interactions within the superorganism composed of flagellate Streblomastix strix and complex community of Bacteroidetes bacteria on its surface.</title>
        <authorList>
            <person name="Treitli S.C."/>
            <person name="Kolisko M."/>
            <person name="Husnik F."/>
            <person name="Keeling P."/>
            <person name="Hampl V."/>
        </authorList>
    </citation>
    <scope>NUCLEOTIDE SEQUENCE [LARGE SCALE GENOMIC DNA]</scope>
    <source>
        <strain evidence="2">ST1C</strain>
    </source>
</reference>
<gene>
    <name evidence="2" type="ORF">EZS28_047186</name>
</gene>
<feature type="region of interest" description="Disordered" evidence="1">
    <location>
        <begin position="207"/>
        <end position="251"/>
    </location>
</feature>
<dbReference type="Proteomes" id="UP000324800">
    <property type="component" value="Unassembled WGS sequence"/>
</dbReference>
<evidence type="ECO:0000313" key="2">
    <source>
        <dbReference type="EMBL" id="KAA6357287.1"/>
    </source>
</evidence>
<dbReference type="EMBL" id="SNRW01031653">
    <property type="protein sequence ID" value="KAA6357287.1"/>
    <property type="molecule type" value="Genomic_DNA"/>
</dbReference>
<evidence type="ECO:0000313" key="3">
    <source>
        <dbReference type="Proteomes" id="UP000324800"/>
    </source>
</evidence>
<accession>A0A5J4TGG7</accession>
<evidence type="ECO:0000256" key="1">
    <source>
        <dbReference type="SAM" id="MobiDB-lite"/>
    </source>
</evidence>
<proteinExistence type="predicted"/>
<dbReference type="AlphaFoldDB" id="A0A5J4TGG7"/>
<feature type="region of interest" description="Disordered" evidence="1">
    <location>
        <begin position="78"/>
        <end position="99"/>
    </location>
</feature>
<protein>
    <submittedName>
        <fullName evidence="2">Uncharacterized protein</fullName>
    </submittedName>
</protein>